<name>A0A0F9N301_9ZZZZ</name>
<dbReference type="AlphaFoldDB" id="A0A0F9N301"/>
<sequence>MSEKNKEQEECKRLADGFRGLQLPGVDFKGPDDTDILISKLSRLEKDEVAMSRVVRHMANSVKSLEESKPHRP</sequence>
<proteinExistence type="predicted"/>
<accession>A0A0F9N301</accession>
<comment type="caution">
    <text evidence="1">The sequence shown here is derived from an EMBL/GenBank/DDBJ whole genome shotgun (WGS) entry which is preliminary data.</text>
</comment>
<dbReference type="EMBL" id="LAZR01003869">
    <property type="protein sequence ID" value="KKN13935.1"/>
    <property type="molecule type" value="Genomic_DNA"/>
</dbReference>
<protein>
    <submittedName>
        <fullName evidence="1">Uncharacterized protein</fullName>
    </submittedName>
</protein>
<gene>
    <name evidence="1" type="ORF">LCGC14_1001210</name>
</gene>
<organism evidence="1">
    <name type="scientific">marine sediment metagenome</name>
    <dbReference type="NCBI Taxonomy" id="412755"/>
    <lineage>
        <taxon>unclassified sequences</taxon>
        <taxon>metagenomes</taxon>
        <taxon>ecological metagenomes</taxon>
    </lineage>
</organism>
<evidence type="ECO:0000313" key="1">
    <source>
        <dbReference type="EMBL" id="KKN13935.1"/>
    </source>
</evidence>
<reference evidence="1" key="1">
    <citation type="journal article" date="2015" name="Nature">
        <title>Complex archaea that bridge the gap between prokaryotes and eukaryotes.</title>
        <authorList>
            <person name="Spang A."/>
            <person name="Saw J.H."/>
            <person name="Jorgensen S.L."/>
            <person name="Zaremba-Niedzwiedzka K."/>
            <person name="Martijn J."/>
            <person name="Lind A.E."/>
            <person name="van Eijk R."/>
            <person name="Schleper C."/>
            <person name="Guy L."/>
            <person name="Ettema T.J."/>
        </authorList>
    </citation>
    <scope>NUCLEOTIDE SEQUENCE</scope>
</reference>